<keyword evidence="11" id="KW-1185">Reference proteome</keyword>
<dbReference type="InterPro" id="IPR043502">
    <property type="entry name" value="DNA/RNA_pol_sf"/>
</dbReference>
<sequence length="394" mass="45862">MAPDELKELKIQLQEQLDKGFIRPSSSPWGCPALFVEKKDRGAGAKVFSKIDLRSGYYQIKIREEDIPKTAFSTRYGLYEYLVMSFGLTNAPAFLMYMMNSVFMNELDKFVVVFIDDILIYSKNEKEHEEHLRVVLTRLREHKLYAKFSKCAFGRSNRKQPETVTEIRSFLGLAGYYRRFIKDFSKIAKPMTSLTKKNAKFMWGPKCEEGFRELKKALTTAPVLAQPDVTKPFDVYCDASGRGLGCVLMQEGRVIAYASRQLRKHETNYPTHDAELAAVVHAPKIWRHYLLGNTCHIYTDHKSLKYIFTQPELNMRQRRWLELIKDYDLEIHYHPGKANVVADALSRRAHCNVIEVRPTARVICWEMNEIEMPVEFLVELYNISIEPTLREIDH</sequence>
<organism evidence="10 11">
    <name type="scientific">Paspalum notatum var. saurae</name>
    <dbReference type="NCBI Taxonomy" id="547442"/>
    <lineage>
        <taxon>Eukaryota</taxon>
        <taxon>Viridiplantae</taxon>
        <taxon>Streptophyta</taxon>
        <taxon>Embryophyta</taxon>
        <taxon>Tracheophyta</taxon>
        <taxon>Spermatophyta</taxon>
        <taxon>Magnoliopsida</taxon>
        <taxon>Liliopsida</taxon>
        <taxon>Poales</taxon>
        <taxon>Poaceae</taxon>
        <taxon>PACMAD clade</taxon>
        <taxon>Panicoideae</taxon>
        <taxon>Andropogonodae</taxon>
        <taxon>Paspaleae</taxon>
        <taxon>Paspalinae</taxon>
        <taxon>Paspalum</taxon>
    </lineage>
</organism>
<dbReference type="EMBL" id="CP144751">
    <property type="protein sequence ID" value="WVZ87162.1"/>
    <property type="molecule type" value="Genomic_DNA"/>
</dbReference>
<evidence type="ECO:0000313" key="11">
    <source>
        <dbReference type="Proteomes" id="UP001341281"/>
    </source>
</evidence>
<evidence type="ECO:0000256" key="1">
    <source>
        <dbReference type="ARBA" id="ARBA00022670"/>
    </source>
</evidence>
<feature type="domain" description="Reverse transcriptase RNase H-like" evidence="9">
    <location>
        <begin position="228"/>
        <end position="327"/>
    </location>
</feature>
<name>A0AAQ3X7Y4_PASNO</name>
<dbReference type="GO" id="GO:0006508">
    <property type="term" value="P:proteolysis"/>
    <property type="evidence" value="ECO:0007669"/>
    <property type="project" value="UniProtKB-KW"/>
</dbReference>
<keyword evidence="1" id="KW-0645">Protease</keyword>
<dbReference type="InterPro" id="IPR041373">
    <property type="entry name" value="RT_RNaseH"/>
</dbReference>
<evidence type="ECO:0000256" key="6">
    <source>
        <dbReference type="ARBA" id="ARBA00022801"/>
    </source>
</evidence>
<dbReference type="FunFam" id="3.10.20.370:FF:000001">
    <property type="entry name" value="Retrovirus-related Pol polyprotein from transposon 17.6-like protein"/>
    <property type="match status" value="1"/>
</dbReference>
<evidence type="ECO:0000256" key="5">
    <source>
        <dbReference type="ARBA" id="ARBA00022759"/>
    </source>
</evidence>
<dbReference type="FunFam" id="3.10.10.10:FF:000007">
    <property type="entry name" value="Retrovirus-related Pol polyprotein from transposon 17.6-like Protein"/>
    <property type="match status" value="1"/>
</dbReference>
<keyword evidence="3" id="KW-0548">Nucleotidyltransferase</keyword>
<evidence type="ECO:0000256" key="4">
    <source>
        <dbReference type="ARBA" id="ARBA00022722"/>
    </source>
</evidence>
<dbReference type="Proteomes" id="UP001341281">
    <property type="component" value="Chromosome 07"/>
</dbReference>
<dbReference type="GO" id="GO:0003676">
    <property type="term" value="F:nucleic acid binding"/>
    <property type="evidence" value="ECO:0007669"/>
    <property type="project" value="InterPro"/>
</dbReference>
<gene>
    <name evidence="10" type="ORF">U9M48_033848</name>
</gene>
<reference evidence="10 11" key="1">
    <citation type="submission" date="2024-02" db="EMBL/GenBank/DDBJ databases">
        <title>High-quality chromosome-scale genome assembly of Pensacola bahiagrass (Paspalum notatum Flugge var. saurae).</title>
        <authorList>
            <person name="Vega J.M."/>
            <person name="Podio M."/>
            <person name="Orjuela J."/>
            <person name="Siena L.A."/>
            <person name="Pessino S.C."/>
            <person name="Combes M.C."/>
            <person name="Mariac C."/>
            <person name="Albertini E."/>
            <person name="Pupilli F."/>
            <person name="Ortiz J.P.A."/>
            <person name="Leblanc O."/>
        </authorList>
    </citation>
    <scope>NUCLEOTIDE SEQUENCE [LARGE SCALE GENOMIC DNA]</scope>
    <source>
        <strain evidence="10">R1</strain>
        <tissue evidence="10">Leaf</tissue>
    </source>
</reference>
<evidence type="ECO:0000259" key="9">
    <source>
        <dbReference type="Pfam" id="PF17917"/>
    </source>
</evidence>
<proteinExistence type="predicted"/>
<evidence type="ECO:0000256" key="2">
    <source>
        <dbReference type="ARBA" id="ARBA00022679"/>
    </source>
</evidence>
<dbReference type="Pfam" id="PF17917">
    <property type="entry name" value="RT_RNaseH"/>
    <property type="match status" value="1"/>
</dbReference>
<evidence type="ECO:0000256" key="3">
    <source>
        <dbReference type="ARBA" id="ARBA00022695"/>
    </source>
</evidence>
<dbReference type="FunFam" id="3.30.70.270:FF:000020">
    <property type="entry name" value="Transposon Tf2-6 polyprotein-like Protein"/>
    <property type="match status" value="1"/>
</dbReference>
<accession>A0AAQ3X7Y4</accession>
<dbReference type="CDD" id="cd09274">
    <property type="entry name" value="RNase_HI_RT_Ty3"/>
    <property type="match status" value="1"/>
</dbReference>
<dbReference type="PANTHER" id="PTHR37984">
    <property type="entry name" value="PROTEIN CBG26694"/>
    <property type="match status" value="1"/>
</dbReference>
<feature type="domain" description="Reverse transcriptase" evidence="8">
    <location>
        <begin position="29"/>
        <end position="164"/>
    </location>
</feature>
<dbReference type="SUPFAM" id="SSF56672">
    <property type="entry name" value="DNA/RNA polymerases"/>
    <property type="match status" value="1"/>
</dbReference>
<keyword evidence="6" id="KW-0378">Hydrolase</keyword>
<evidence type="ECO:0000256" key="7">
    <source>
        <dbReference type="ARBA" id="ARBA00022918"/>
    </source>
</evidence>
<keyword evidence="7" id="KW-0695">RNA-directed DNA polymerase</keyword>
<dbReference type="InterPro" id="IPR050951">
    <property type="entry name" value="Retrovirus_Pol_polyprotein"/>
</dbReference>
<protein>
    <submittedName>
        <fullName evidence="10">Uncharacterized protein</fullName>
    </submittedName>
</protein>
<evidence type="ECO:0000313" key="10">
    <source>
        <dbReference type="EMBL" id="WVZ87162.1"/>
    </source>
</evidence>
<keyword evidence="5" id="KW-0255">Endonuclease</keyword>
<dbReference type="InterPro" id="IPR043128">
    <property type="entry name" value="Rev_trsase/Diguanyl_cyclase"/>
</dbReference>
<dbReference type="Gene3D" id="3.30.420.10">
    <property type="entry name" value="Ribonuclease H-like superfamily/Ribonuclease H"/>
    <property type="match status" value="1"/>
</dbReference>
<dbReference type="Gene3D" id="3.10.10.10">
    <property type="entry name" value="HIV Type 1 Reverse Transcriptase, subunit A, domain 1"/>
    <property type="match status" value="2"/>
</dbReference>
<keyword evidence="2" id="KW-0808">Transferase</keyword>
<dbReference type="Gene3D" id="3.30.70.270">
    <property type="match status" value="2"/>
</dbReference>
<dbReference type="InterPro" id="IPR000477">
    <property type="entry name" value="RT_dom"/>
</dbReference>
<keyword evidence="4" id="KW-0540">Nuclease</keyword>
<dbReference type="AlphaFoldDB" id="A0AAQ3X7Y4"/>
<dbReference type="InterPro" id="IPR036397">
    <property type="entry name" value="RNaseH_sf"/>
</dbReference>
<dbReference type="CDD" id="cd01647">
    <property type="entry name" value="RT_LTR"/>
    <property type="match status" value="1"/>
</dbReference>
<dbReference type="GO" id="GO:0004519">
    <property type="term" value="F:endonuclease activity"/>
    <property type="evidence" value="ECO:0007669"/>
    <property type="project" value="UniProtKB-KW"/>
</dbReference>
<evidence type="ECO:0000259" key="8">
    <source>
        <dbReference type="Pfam" id="PF00078"/>
    </source>
</evidence>
<dbReference type="GO" id="GO:0003964">
    <property type="term" value="F:RNA-directed DNA polymerase activity"/>
    <property type="evidence" value="ECO:0007669"/>
    <property type="project" value="UniProtKB-KW"/>
</dbReference>
<dbReference type="Pfam" id="PF00078">
    <property type="entry name" value="RVT_1"/>
    <property type="match status" value="1"/>
</dbReference>
<dbReference type="PANTHER" id="PTHR37984:SF5">
    <property type="entry name" value="PROTEIN NYNRIN-LIKE"/>
    <property type="match status" value="1"/>
</dbReference>
<dbReference type="GO" id="GO:0008233">
    <property type="term" value="F:peptidase activity"/>
    <property type="evidence" value="ECO:0007669"/>
    <property type="project" value="UniProtKB-KW"/>
</dbReference>